<name>A0A3B5QU64_XIPMA</name>
<reference evidence="6" key="1">
    <citation type="submission" date="2012-01" db="EMBL/GenBank/DDBJ databases">
        <authorList>
            <person name="Walter R."/>
            <person name="Schartl M."/>
            <person name="Warren W."/>
        </authorList>
    </citation>
    <scope>NUCLEOTIDE SEQUENCE [LARGE SCALE GENOMIC DNA]</scope>
    <source>
        <strain evidence="6">JP 163 A</strain>
    </source>
</reference>
<dbReference type="InterPro" id="IPR011680">
    <property type="entry name" value="FEZ"/>
</dbReference>
<evidence type="ECO:0000256" key="3">
    <source>
        <dbReference type="ARBA" id="ARBA00023054"/>
    </source>
</evidence>
<dbReference type="AlphaFoldDB" id="A0A3B5QU64"/>
<organism evidence="5 6">
    <name type="scientific">Xiphophorus maculatus</name>
    <name type="common">Southern platyfish</name>
    <name type="synonym">Platypoecilus maculatus</name>
    <dbReference type="NCBI Taxonomy" id="8083"/>
    <lineage>
        <taxon>Eukaryota</taxon>
        <taxon>Metazoa</taxon>
        <taxon>Chordata</taxon>
        <taxon>Craniata</taxon>
        <taxon>Vertebrata</taxon>
        <taxon>Euteleostomi</taxon>
        <taxon>Actinopterygii</taxon>
        <taxon>Neopterygii</taxon>
        <taxon>Teleostei</taxon>
        <taxon>Neoteleostei</taxon>
        <taxon>Acanthomorphata</taxon>
        <taxon>Ovalentaria</taxon>
        <taxon>Atherinomorphae</taxon>
        <taxon>Cyprinodontiformes</taxon>
        <taxon>Poeciliidae</taxon>
        <taxon>Poeciliinae</taxon>
        <taxon>Xiphophorus</taxon>
    </lineage>
</organism>
<keyword evidence="3" id="KW-0175">Coiled coil</keyword>
<evidence type="ECO:0000256" key="4">
    <source>
        <dbReference type="SAM" id="MobiDB-lite"/>
    </source>
</evidence>
<dbReference type="PANTHER" id="PTHR12394">
    <property type="entry name" value="ZYGIN"/>
    <property type="match status" value="1"/>
</dbReference>
<dbReference type="Ensembl" id="ENSXMAT00000032550.1">
    <property type="protein sequence ID" value="ENSXMAP00000034026.1"/>
    <property type="gene ID" value="ENSXMAG00000010800.2"/>
</dbReference>
<accession>A0A3B5QU64</accession>
<proteinExistence type="inferred from homology"/>
<comment type="similarity">
    <text evidence="1">Belongs to the zygin family.</text>
</comment>
<protein>
    <submittedName>
        <fullName evidence="5">Fasciculation and elongation protein zeta 2a</fullName>
    </submittedName>
</protein>
<evidence type="ECO:0000256" key="2">
    <source>
        <dbReference type="ARBA" id="ARBA00022553"/>
    </source>
</evidence>
<feature type="region of interest" description="Disordered" evidence="4">
    <location>
        <begin position="1"/>
        <end position="81"/>
    </location>
</feature>
<dbReference type="GO" id="GO:0005737">
    <property type="term" value="C:cytoplasm"/>
    <property type="evidence" value="ECO:0007669"/>
    <property type="project" value="TreeGrafter"/>
</dbReference>
<dbReference type="GO" id="GO:0030424">
    <property type="term" value="C:axon"/>
    <property type="evidence" value="ECO:0007669"/>
    <property type="project" value="TreeGrafter"/>
</dbReference>
<dbReference type="PANTHER" id="PTHR12394:SF11">
    <property type="entry name" value="FASCICULATION AND ELONGATION PROTEIN ZETA-2"/>
    <property type="match status" value="1"/>
</dbReference>
<sequence>MVRAMDAPIAHFDDDRPNLADVTAGSVPQHGRAEVSPAAGEAVARLLLDQDDPPGRADSDGSPKQSSVCRSTEEHLNGPDGKLSACLENVKPDRIGAVSVFTEETLLEKDEIWNALACNYGQAVPVDWRQSRTRSLYISTFNLEERLRETDDAAELSDEDELREQLDMHSIIVPCVDQEPLVTAEQVIEEIEEMMQDSPDAEAERNPSQSDLSMLSVDIRRSSPGFEDRLRSLSAAELLERLTETEVNIRRFSEELVQQLAVRDELDFEKEVKNSFISALIDVQNRQKEHRESLRKKKKLKGGAGAAQGLPERTPGSRFSMDGLSSVIQNSFRQTFGSGCSERQYLTTVIPYEKKGLPPSIEDLQILTKILQAMRDDSDKVPGLLTDYILNALV</sequence>
<dbReference type="Pfam" id="PF07763">
    <property type="entry name" value="FEZ"/>
    <property type="match status" value="1"/>
</dbReference>
<dbReference type="GeneTree" id="ENSGT00390000017627"/>
<evidence type="ECO:0000313" key="5">
    <source>
        <dbReference type="Ensembl" id="ENSXMAP00000034026.1"/>
    </source>
</evidence>
<feature type="region of interest" description="Disordered" evidence="4">
    <location>
        <begin position="291"/>
        <end position="317"/>
    </location>
</feature>
<reference evidence="5" key="3">
    <citation type="submission" date="2025-08" db="UniProtKB">
        <authorList>
            <consortium name="Ensembl"/>
        </authorList>
    </citation>
    <scope>IDENTIFICATION</scope>
    <source>
        <strain evidence="5">JP 163 A</strain>
    </source>
</reference>
<keyword evidence="2" id="KW-0597">Phosphoprotein</keyword>
<keyword evidence="6" id="KW-1185">Reference proteome</keyword>
<evidence type="ECO:0000313" key="6">
    <source>
        <dbReference type="Proteomes" id="UP000002852"/>
    </source>
</evidence>
<reference evidence="5" key="4">
    <citation type="submission" date="2025-09" db="UniProtKB">
        <authorList>
            <consortium name="Ensembl"/>
        </authorList>
    </citation>
    <scope>IDENTIFICATION</scope>
    <source>
        <strain evidence="5">JP 163 A</strain>
    </source>
</reference>
<evidence type="ECO:0000256" key="1">
    <source>
        <dbReference type="ARBA" id="ARBA00006788"/>
    </source>
</evidence>
<reference evidence="6" key="2">
    <citation type="journal article" date="2013" name="Nat. Genet.">
        <title>The genome of the platyfish, Xiphophorus maculatus, provides insights into evolutionary adaptation and several complex traits.</title>
        <authorList>
            <person name="Schartl M."/>
            <person name="Walter R.B."/>
            <person name="Shen Y."/>
            <person name="Garcia T."/>
            <person name="Catchen J."/>
            <person name="Amores A."/>
            <person name="Braasch I."/>
            <person name="Chalopin D."/>
            <person name="Volff J.N."/>
            <person name="Lesch K.P."/>
            <person name="Bisazza A."/>
            <person name="Minx P."/>
            <person name="Hillier L."/>
            <person name="Wilson R.K."/>
            <person name="Fuerstenberg S."/>
            <person name="Boore J."/>
            <person name="Searle S."/>
            <person name="Postlethwait J.H."/>
            <person name="Warren W.C."/>
        </authorList>
    </citation>
    <scope>NUCLEOTIDE SEQUENCE [LARGE SCALE GENOMIC DNA]</scope>
    <source>
        <strain evidence="6">JP 163 A</strain>
    </source>
</reference>
<dbReference type="Proteomes" id="UP000002852">
    <property type="component" value="Unassembled WGS sequence"/>
</dbReference>